<keyword evidence="4 8" id="KW-0812">Transmembrane</keyword>
<proteinExistence type="inferred from homology"/>
<dbReference type="Pfam" id="PF00209">
    <property type="entry name" value="SNF"/>
    <property type="match status" value="1"/>
</dbReference>
<sequence>TRLDGHQHPVIGHQHHHHHHQHPGRRHHHSDINDQHIVHLQMRDTLSAADVRRTIRGLWNLDCASFFACFFCCINMYTISRFSVLTYFFKGPFIIQFLILSIGFGLPFLLLMMSLGQYLGSGFYDMWFISPAFKGIGAAFLLTYISYGLYSSVPIAWLFVYFRDAFVATSDSAYKWSYCNTRVATNSLVMTLIWYMGGQTQYMIIIEKTITDCLLALNSSSYDYIGWSVSSYFHGRVLDRNQRHQNKEVKIELSFHLCIVWTIICITLIKGFHST</sequence>
<protein>
    <submittedName>
        <fullName evidence="9">Uncharacterized protein</fullName>
    </submittedName>
</protein>
<dbReference type="EMBL" id="OC921562">
    <property type="protein sequence ID" value="CAD7653501.1"/>
    <property type="molecule type" value="Genomic_DNA"/>
</dbReference>
<evidence type="ECO:0000256" key="8">
    <source>
        <dbReference type="SAM" id="Phobius"/>
    </source>
</evidence>
<comment type="subcellular location">
    <subcellularLocation>
        <location evidence="1">Membrane</location>
        <topology evidence="1">Multi-pass membrane protein</topology>
    </subcellularLocation>
</comment>
<dbReference type="GO" id="GO:0089718">
    <property type="term" value="P:amino acid import across plasma membrane"/>
    <property type="evidence" value="ECO:0007669"/>
    <property type="project" value="TreeGrafter"/>
</dbReference>
<evidence type="ECO:0000256" key="7">
    <source>
        <dbReference type="ARBA" id="ARBA00023136"/>
    </source>
</evidence>
<evidence type="ECO:0000256" key="4">
    <source>
        <dbReference type="ARBA" id="ARBA00022692"/>
    </source>
</evidence>
<dbReference type="GO" id="GO:0005886">
    <property type="term" value="C:plasma membrane"/>
    <property type="evidence" value="ECO:0007669"/>
    <property type="project" value="TreeGrafter"/>
</dbReference>
<keyword evidence="6 8" id="KW-1133">Transmembrane helix</keyword>
<keyword evidence="7 8" id="KW-0472">Membrane</keyword>
<keyword evidence="3" id="KW-0813">Transport</keyword>
<dbReference type="InterPro" id="IPR000175">
    <property type="entry name" value="Na/ntran_symport"/>
</dbReference>
<evidence type="ECO:0000256" key="2">
    <source>
        <dbReference type="ARBA" id="ARBA00006459"/>
    </source>
</evidence>
<organism evidence="9">
    <name type="scientific">Oppiella nova</name>
    <dbReference type="NCBI Taxonomy" id="334625"/>
    <lineage>
        <taxon>Eukaryota</taxon>
        <taxon>Metazoa</taxon>
        <taxon>Ecdysozoa</taxon>
        <taxon>Arthropoda</taxon>
        <taxon>Chelicerata</taxon>
        <taxon>Arachnida</taxon>
        <taxon>Acari</taxon>
        <taxon>Acariformes</taxon>
        <taxon>Sarcoptiformes</taxon>
        <taxon>Oribatida</taxon>
        <taxon>Brachypylina</taxon>
        <taxon>Oppioidea</taxon>
        <taxon>Oppiidae</taxon>
        <taxon>Oppiella</taxon>
    </lineage>
</organism>
<dbReference type="GO" id="GO:0005283">
    <property type="term" value="F:amino acid:sodium symporter activity"/>
    <property type="evidence" value="ECO:0007669"/>
    <property type="project" value="TreeGrafter"/>
</dbReference>
<evidence type="ECO:0000256" key="3">
    <source>
        <dbReference type="ARBA" id="ARBA00022448"/>
    </source>
</evidence>
<feature type="non-terminal residue" evidence="9">
    <location>
        <position position="275"/>
    </location>
</feature>
<feature type="transmembrane region" description="Helical" evidence="8">
    <location>
        <begin position="253"/>
        <end position="272"/>
    </location>
</feature>
<evidence type="ECO:0000256" key="5">
    <source>
        <dbReference type="ARBA" id="ARBA00022847"/>
    </source>
</evidence>
<dbReference type="PROSITE" id="PS50267">
    <property type="entry name" value="NA_NEUROTRAN_SYMP_3"/>
    <property type="match status" value="1"/>
</dbReference>
<dbReference type="AlphaFoldDB" id="A0A7R9QR28"/>
<dbReference type="PANTHER" id="PTHR11616">
    <property type="entry name" value="SODIUM/CHLORIDE DEPENDENT TRANSPORTER"/>
    <property type="match status" value="1"/>
</dbReference>
<evidence type="ECO:0000256" key="1">
    <source>
        <dbReference type="ARBA" id="ARBA00004141"/>
    </source>
</evidence>
<feature type="transmembrane region" description="Helical" evidence="8">
    <location>
        <begin position="91"/>
        <end position="116"/>
    </location>
</feature>
<dbReference type="EMBL" id="CAJPVJ010006737">
    <property type="protein sequence ID" value="CAG2170688.1"/>
    <property type="molecule type" value="Genomic_DNA"/>
</dbReference>
<evidence type="ECO:0000313" key="9">
    <source>
        <dbReference type="EMBL" id="CAD7653501.1"/>
    </source>
</evidence>
<reference evidence="9" key="1">
    <citation type="submission" date="2020-11" db="EMBL/GenBank/DDBJ databases">
        <authorList>
            <person name="Tran Van P."/>
        </authorList>
    </citation>
    <scope>NUCLEOTIDE SEQUENCE</scope>
</reference>
<keyword evidence="5" id="KW-0769">Symport</keyword>
<keyword evidence="10" id="KW-1185">Reference proteome</keyword>
<gene>
    <name evidence="9" type="ORF">ONB1V03_LOCUS10154</name>
</gene>
<accession>A0A7R9QR28</accession>
<evidence type="ECO:0000313" key="10">
    <source>
        <dbReference type="Proteomes" id="UP000728032"/>
    </source>
</evidence>
<name>A0A7R9QR28_9ACAR</name>
<dbReference type="GO" id="GO:0015179">
    <property type="term" value="F:L-amino acid transmembrane transporter activity"/>
    <property type="evidence" value="ECO:0007669"/>
    <property type="project" value="TreeGrafter"/>
</dbReference>
<dbReference type="InterPro" id="IPR037272">
    <property type="entry name" value="SNS_sf"/>
</dbReference>
<comment type="similarity">
    <text evidence="2">Belongs to the sodium:neurotransmitter symporter (SNF) (TC 2.A.22) family.</text>
</comment>
<evidence type="ECO:0000256" key="6">
    <source>
        <dbReference type="ARBA" id="ARBA00022989"/>
    </source>
</evidence>
<dbReference type="SUPFAM" id="SSF161070">
    <property type="entry name" value="SNF-like"/>
    <property type="match status" value="1"/>
</dbReference>
<dbReference type="Proteomes" id="UP000728032">
    <property type="component" value="Unassembled WGS sequence"/>
</dbReference>
<feature type="non-terminal residue" evidence="9">
    <location>
        <position position="1"/>
    </location>
</feature>
<feature type="transmembrane region" description="Helical" evidence="8">
    <location>
        <begin position="136"/>
        <end position="162"/>
    </location>
</feature>
<dbReference type="OrthoDB" id="6366319at2759"/>
<dbReference type="PANTHER" id="PTHR11616:SF323">
    <property type="entry name" value="SODIUM-DEPENDENT TRANSPORTER BEDRAGGLED"/>
    <property type="match status" value="1"/>
</dbReference>
<feature type="transmembrane region" description="Helical" evidence="8">
    <location>
        <begin position="58"/>
        <end position="79"/>
    </location>
</feature>